<reference evidence="2" key="2">
    <citation type="journal article" date="2023" name="IMA Fungus">
        <title>Comparative genomic study of the Penicillium genus elucidates a diverse pangenome and 15 lateral gene transfer events.</title>
        <authorList>
            <person name="Petersen C."/>
            <person name="Sorensen T."/>
            <person name="Nielsen M.R."/>
            <person name="Sondergaard T.E."/>
            <person name="Sorensen J.L."/>
            <person name="Fitzpatrick D.A."/>
            <person name="Frisvad J.C."/>
            <person name="Nielsen K.L."/>
        </authorList>
    </citation>
    <scope>NUCLEOTIDE SEQUENCE</scope>
    <source>
        <strain evidence="2">IBT 30069</strain>
    </source>
</reference>
<evidence type="ECO:0000256" key="1">
    <source>
        <dbReference type="SAM" id="MobiDB-lite"/>
    </source>
</evidence>
<feature type="region of interest" description="Disordered" evidence="1">
    <location>
        <begin position="237"/>
        <end position="279"/>
    </location>
</feature>
<evidence type="ECO:0000313" key="2">
    <source>
        <dbReference type="EMBL" id="KAJ5109447.1"/>
    </source>
</evidence>
<dbReference type="AlphaFoldDB" id="A0A9W9G1D5"/>
<accession>A0A9W9G1D5</accession>
<proteinExistence type="predicted"/>
<protein>
    <submittedName>
        <fullName evidence="2">Uncharacterized protein</fullName>
    </submittedName>
</protein>
<dbReference type="Proteomes" id="UP001149165">
    <property type="component" value="Unassembled WGS sequence"/>
</dbReference>
<organism evidence="2 3">
    <name type="scientific">Penicillium angulare</name>
    <dbReference type="NCBI Taxonomy" id="116970"/>
    <lineage>
        <taxon>Eukaryota</taxon>
        <taxon>Fungi</taxon>
        <taxon>Dikarya</taxon>
        <taxon>Ascomycota</taxon>
        <taxon>Pezizomycotina</taxon>
        <taxon>Eurotiomycetes</taxon>
        <taxon>Eurotiomycetidae</taxon>
        <taxon>Eurotiales</taxon>
        <taxon>Aspergillaceae</taxon>
        <taxon>Penicillium</taxon>
    </lineage>
</organism>
<dbReference type="EMBL" id="JAPQKH010000003">
    <property type="protein sequence ID" value="KAJ5109447.1"/>
    <property type="molecule type" value="Genomic_DNA"/>
</dbReference>
<evidence type="ECO:0000313" key="3">
    <source>
        <dbReference type="Proteomes" id="UP001149165"/>
    </source>
</evidence>
<dbReference type="OrthoDB" id="4364733at2759"/>
<name>A0A9W9G1D5_9EURO</name>
<reference evidence="2" key="1">
    <citation type="submission" date="2022-11" db="EMBL/GenBank/DDBJ databases">
        <authorList>
            <person name="Petersen C."/>
        </authorList>
    </citation>
    <scope>NUCLEOTIDE SEQUENCE</scope>
    <source>
        <strain evidence="2">IBT 30069</strain>
    </source>
</reference>
<feature type="compositionally biased region" description="Acidic residues" evidence="1">
    <location>
        <begin position="245"/>
        <end position="269"/>
    </location>
</feature>
<comment type="caution">
    <text evidence="2">The sequence shown here is derived from an EMBL/GenBank/DDBJ whole genome shotgun (WGS) entry which is preliminary data.</text>
</comment>
<gene>
    <name evidence="2" type="ORF">N7456_006122</name>
</gene>
<keyword evidence="3" id="KW-1185">Reference proteome</keyword>
<sequence length="279" mass="30745">MSAPTGTKRARANTVGDALAQAFTSVQPTPQQASGEVQPTPTETELQLLKLPKLSELLIKAAEMHPDVNTMITDAIKEEREKRQKVVINFDHYSSSIWKSINITYRSMSGSKQYDMAWDVAGNITSTVGMIAQRCNAMASPQTRLNGLSVLRKIGKTIILSSNSTLGSEVRKQFQSDPSLENAMHDIVSVMSVEEKEAIKGDDSGSGSLWEKLQELENLADGYCVFEGLKRVLDLIEGKDGGDGGFDEDEDEELEELEDEDEDEDEDEYGVTGDERDIC</sequence>